<comment type="pathway">
    <text evidence="2">Protein modification; protein ubiquitination.</text>
</comment>
<comment type="caution">
    <text evidence="11">The sequence shown here is derived from an EMBL/GenBank/DDBJ whole genome shotgun (WGS) entry which is preliminary data.</text>
</comment>
<evidence type="ECO:0000256" key="1">
    <source>
        <dbReference type="ARBA" id="ARBA00004123"/>
    </source>
</evidence>
<dbReference type="GO" id="GO:0005634">
    <property type="term" value="C:nucleus"/>
    <property type="evidence" value="ECO:0007669"/>
    <property type="project" value="UniProtKB-SubCell"/>
</dbReference>
<dbReference type="PROSITE" id="PS51266">
    <property type="entry name" value="ZF_CHY"/>
    <property type="match status" value="1"/>
</dbReference>
<evidence type="ECO:0000256" key="5">
    <source>
        <dbReference type="ARBA" id="ARBA00022786"/>
    </source>
</evidence>
<dbReference type="Pfam" id="PF14599">
    <property type="entry name" value="zinc_ribbon_6"/>
    <property type="match status" value="1"/>
</dbReference>
<comment type="subcellular location">
    <subcellularLocation>
        <location evidence="1">Nucleus</location>
    </subcellularLocation>
</comment>
<evidence type="ECO:0000256" key="9">
    <source>
        <dbReference type="SAM" id="MobiDB-lite"/>
    </source>
</evidence>
<evidence type="ECO:0000256" key="2">
    <source>
        <dbReference type="ARBA" id="ARBA00004906"/>
    </source>
</evidence>
<dbReference type="InterPro" id="IPR013083">
    <property type="entry name" value="Znf_RING/FYVE/PHD"/>
</dbReference>
<reference evidence="11" key="1">
    <citation type="submission" date="2019-12" db="EMBL/GenBank/DDBJ databases">
        <title>Genome sequencing and annotation of Brassica cretica.</title>
        <authorList>
            <person name="Studholme D.J."/>
            <person name="Sarris P.F."/>
        </authorList>
    </citation>
    <scope>NUCLEOTIDE SEQUENCE</scope>
    <source>
        <strain evidence="11">PFS-102/07</strain>
        <tissue evidence="11">Leaf</tissue>
    </source>
</reference>
<dbReference type="EMBL" id="QGKY02000089">
    <property type="protein sequence ID" value="KAF2615423.1"/>
    <property type="molecule type" value="Genomic_DNA"/>
</dbReference>
<dbReference type="SUPFAM" id="SSF161219">
    <property type="entry name" value="CHY zinc finger-like"/>
    <property type="match status" value="1"/>
</dbReference>
<feature type="non-terminal residue" evidence="11">
    <location>
        <position position="1"/>
    </location>
</feature>
<dbReference type="GO" id="GO:0061630">
    <property type="term" value="F:ubiquitin protein ligase activity"/>
    <property type="evidence" value="ECO:0007669"/>
    <property type="project" value="TreeGrafter"/>
</dbReference>
<feature type="domain" description="CHY-type" evidence="10">
    <location>
        <begin position="32"/>
        <end position="108"/>
    </location>
</feature>
<dbReference type="GO" id="GO:0016567">
    <property type="term" value="P:protein ubiquitination"/>
    <property type="evidence" value="ECO:0007669"/>
    <property type="project" value="TreeGrafter"/>
</dbReference>
<dbReference type="Pfam" id="PF05495">
    <property type="entry name" value="zf-CHY"/>
    <property type="match status" value="1"/>
</dbReference>
<organism evidence="11">
    <name type="scientific">Brassica cretica</name>
    <name type="common">Mustard</name>
    <dbReference type="NCBI Taxonomy" id="69181"/>
    <lineage>
        <taxon>Eukaryota</taxon>
        <taxon>Viridiplantae</taxon>
        <taxon>Streptophyta</taxon>
        <taxon>Embryophyta</taxon>
        <taxon>Tracheophyta</taxon>
        <taxon>Spermatophyta</taxon>
        <taxon>Magnoliopsida</taxon>
        <taxon>eudicotyledons</taxon>
        <taxon>Gunneridae</taxon>
        <taxon>Pentapetalae</taxon>
        <taxon>rosids</taxon>
        <taxon>malvids</taxon>
        <taxon>Brassicales</taxon>
        <taxon>Brassicaceae</taxon>
        <taxon>Brassiceae</taxon>
        <taxon>Brassica</taxon>
    </lineage>
</organism>
<dbReference type="GO" id="GO:0006511">
    <property type="term" value="P:ubiquitin-dependent protein catabolic process"/>
    <property type="evidence" value="ECO:0007669"/>
    <property type="project" value="TreeGrafter"/>
</dbReference>
<evidence type="ECO:0000313" key="11">
    <source>
        <dbReference type="EMBL" id="KAF2615423.1"/>
    </source>
</evidence>
<keyword evidence="3" id="KW-0479">Metal-binding</keyword>
<keyword evidence="5" id="KW-0833">Ubl conjugation pathway</keyword>
<name>A0A8S9ME39_BRACR</name>
<dbReference type="SUPFAM" id="SSF57850">
    <property type="entry name" value="RING/U-box"/>
    <property type="match status" value="1"/>
</dbReference>
<dbReference type="GO" id="GO:0008270">
    <property type="term" value="F:zinc ion binding"/>
    <property type="evidence" value="ECO:0007669"/>
    <property type="project" value="UniProtKB-KW"/>
</dbReference>
<dbReference type="InterPro" id="IPR008913">
    <property type="entry name" value="Znf_CHY"/>
</dbReference>
<dbReference type="PANTHER" id="PTHR21319">
    <property type="entry name" value="RING FINGER AND CHY ZINC FINGER DOMAIN-CONTAINING PROTEIN 1"/>
    <property type="match status" value="1"/>
</dbReference>
<dbReference type="InterPro" id="IPR039512">
    <property type="entry name" value="RCHY1_zinc-ribbon"/>
</dbReference>
<dbReference type="Gene3D" id="3.30.40.10">
    <property type="entry name" value="Zinc/RING finger domain, C3HC4 (zinc finger)"/>
    <property type="match status" value="1"/>
</dbReference>
<sequence>SEASKIKPLQVNMEMGFQEIQQNQELTNLMELGSGHYGCTHYRRRCKIRAPCCDEVFDCRHCHNEAKDSLQTEQLLRHDLPRHDVSKVICSLCETEQDVQQNCSSCGVCMGKYFCSKCKILFKLNSSLDMIFLDMMFLRSYARFVGQNKTSSKTAPPVVYVWGSTSAQNANFSTMIFPRSNITAMTVGYAGPEEKKTSSIAKDVDVATPKFGGQAPVSGRRIASQLPDITVLRCGHAVHLECTKDMELHNRYTCPLCSKSICDMSSVWKKLDEEVAAYKIPKVYEDKMVWILCNDCGSNTDVRFHLIAHKCSSCGSYNTRKTQRGPNTHSCSSGVPQVVSSTG</sequence>
<keyword evidence="6" id="KW-0862">Zinc</keyword>
<accession>A0A8S9ME39</accession>
<evidence type="ECO:0000259" key="10">
    <source>
        <dbReference type="PROSITE" id="PS51266"/>
    </source>
</evidence>
<dbReference type="AlphaFoldDB" id="A0A8S9ME39"/>
<gene>
    <name evidence="11" type="ORF">F2Q70_00007750</name>
</gene>
<evidence type="ECO:0000256" key="7">
    <source>
        <dbReference type="ARBA" id="ARBA00023242"/>
    </source>
</evidence>
<evidence type="ECO:0000256" key="3">
    <source>
        <dbReference type="ARBA" id="ARBA00022723"/>
    </source>
</evidence>
<proteinExistence type="predicted"/>
<feature type="region of interest" description="Disordered" evidence="9">
    <location>
        <begin position="321"/>
        <end position="343"/>
    </location>
</feature>
<dbReference type="InterPro" id="IPR037274">
    <property type="entry name" value="Znf_CHY_sf"/>
</dbReference>
<dbReference type="FunFam" id="2.20.28.10:FF:000009">
    <property type="entry name" value="RING finger and CHY zinc finger domain-containing protein 1"/>
    <property type="match status" value="1"/>
</dbReference>
<keyword evidence="7" id="KW-0539">Nucleus</keyword>
<evidence type="ECO:0000256" key="6">
    <source>
        <dbReference type="ARBA" id="ARBA00022833"/>
    </source>
</evidence>
<keyword evidence="4 8" id="KW-0863">Zinc-finger</keyword>
<dbReference type="PANTHER" id="PTHR21319:SF49">
    <property type="entry name" value="CHY-TYPE DOMAIN-CONTAINING PROTEIN"/>
    <property type="match status" value="1"/>
</dbReference>
<evidence type="ECO:0000256" key="4">
    <source>
        <dbReference type="ARBA" id="ARBA00022771"/>
    </source>
</evidence>
<protein>
    <recommendedName>
        <fullName evidence="10">CHY-type domain-containing protein</fullName>
    </recommendedName>
</protein>
<evidence type="ECO:0000256" key="8">
    <source>
        <dbReference type="PROSITE-ProRule" id="PRU00601"/>
    </source>
</evidence>
<dbReference type="Gene3D" id="2.20.28.10">
    <property type="match status" value="1"/>
</dbReference>